<reference evidence="3" key="2">
    <citation type="submission" date="2020-04" db="EMBL/GenBank/DDBJ databases">
        <authorList>
            <consortium name="NCBI Genome Project"/>
        </authorList>
    </citation>
    <scope>NUCLEOTIDE SEQUENCE</scope>
    <source>
        <strain evidence="3">CBS 342.82</strain>
    </source>
</reference>
<evidence type="ECO:0000313" key="2">
    <source>
        <dbReference type="Proteomes" id="UP000504637"/>
    </source>
</evidence>
<evidence type="ECO:0000256" key="1">
    <source>
        <dbReference type="SAM" id="MobiDB-lite"/>
    </source>
</evidence>
<name>A0A6J3MHF1_9PEZI</name>
<organism evidence="3">
    <name type="scientific">Dissoconium aciculare CBS 342.82</name>
    <dbReference type="NCBI Taxonomy" id="1314786"/>
    <lineage>
        <taxon>Eukaryota</taxon>
        <taxon>Fungi</taxon>
        <taxon>Dikarya</taxon>
        <taxon>Ascomycota</taxon>
        <taxon>Pezizomycotina</taxon>
        <taxon>Dothideomycetes</taxon>
        <taxon>Dothideomycetidae</taxon>
        <taxon>Mycosphaerellales</taxon>
        <taxon>Dissoconiaceae</taxon>
        <taxon>Dissoconium</taxon>
    </lineage>
</organism>
<keyword evidence="2" id="KW-1185">Reference proteome</keyword>
<dbReference type="Proteomes" id="UP000504637">
    <property type="component" value="Unplaced"/>
</dbReference>
<sequence>MIFTTTRGGIERTTGHDTRHDTTRVDIPVRTHGAVSRCCAIPWPRVLGRTRRADVMVFSLGRGRSRVLSLPDRCVRTRDTPPYIRYTYVWRTRSPPSFEDSGVSPMLSYQSTAIQGYLRIWSCGPSPLFTTQWRSLSAVFALGFFFFSREPLCSYLARQWI</sequence>
<dbReference type="AlphaFoldDB" id="A0A6J3MHF1"/>
<feature type="compositionally biased region" description="Basic and acidic residues" evidence="1">
    <location>
        <begin position="9"/>
        <end position="20"/>
    </location>
</feature>
<proteinExistence type="predicted"/>
<accession>A0A6J3MHF1</accession>
<dbReference type="GeneID" id="54356707"/>
<protein>
    <submittedName>
        <fullName evidence="3">Uncharacterized protein</fullName>
    </submittedName>
</protein>
<reference evidence="3" key="1">
    <citation type="submission" date="2020-01" db="EMBL/GenBank/DDBJ databases">
        <authorList>
            <consortium name="DOE Joint Genome Institute"/>
            <person name="Haridas S."/>
            <person name="Albert R."/>
            <person name="Binder M."/>
            <person name="Bloem J."/>
            <person name="Labutti K."/>
            <person name="Salamov A."/>
            <person name="Andreopoulos B."/>
            <person name="Baker S.E."/>
            <person name="Barry K."/>
            <person name="Bills G."/>
            <person name="Bluhm B.H."/>
            <person name="Cannon C."/>
            <person name="Castanera R."/>
            <person name="Culley D.E."/>
            <person name="Daum C."/>
            <person name="Ezra D."/>
            <person name="Gonzalez J.B."/>
            <person name="Henrissat B."/>
            <person name="Kuo A."/>
            <person name="Liang C."/>
            <person name="Lipzen A."/>
            <person name="Lutzoni F."/>
            <person name="Magnuson J."/>
            <person name="Mondo S."/>
            <person name="Nolan M."/>
            <person name="Ohm R."/>
            <person name="Pangilinan J."/>
            <person name="Park H.-J."/>
            <person name="Ramirez L."/>
            <person name="Alfaro M."/>
            <person name="Sun H."/>
            <person name="Tritt A."/>
            <person name="Yoshinaga Y."/>
            <person name="Zwiers L.-H."/>
            <person name="Turgeon B.G."/>
            <person name="Goodwin S.B."/>
            <person name="Spatafora J.W."/>
            <person name="Crous P.W."/>
            <person name="Grigoriev I.V."/>
        </authorList>
    </citation>
    <scope>NUCLEOTIDE SEQUENCE</scope>
    <source>
        <strain evidence="3">CBS 342.82</strain>
    </source>
</reference>
<dbReference type="RefSeq" id="XP_033463358.1">
    <property type="nucleotide sequence ID" value="XM_033598908.1"/>
</dbReference>
<reference evidence="3" key="3">
    <citation type="submission" date="2025-08" db="UniProtKB">
        <authorList>
            <consortium name="RefSeq"/>
        </authorList>
    </citation>
    <scope>IDENTIFICATION</scope>
    <source>
        <strain evidence="3">CBS 342.82</strain>
    </source>
</reference>
<evidence type="ECO:0000313" key="3">
    <source>
        <dbReference type="RefSeq" id="XP_033463358.1"/>
    </source>
</evidence>
<feature type="region of interest" description="Disordered" evidence="1">
    <location>
        <begin position="1"/>
        <end position="20"/>
    </location>
</feature>
<gene>
    <name evidence="3" type="ORF">K489DRAFT_112701</name>
</gene>